<evidence type="ECO:0000313" key="1">
    <source>
        <dbReference type="EMBL" id="TFK76042.1"/>
    </source>
</evidence>
<evidence type="ECO:0000313" key="2">
    <source>
        <dbReference type="Proteomes" id="UP000308600"/>
    </source>
</evidence>
<organism evidence="1 2">
    <name type="scientific">Pluteus cervinus</name>
    <dbReference type="NCBI Taxonomy" id="181527"/>
    <lineage>
        <taxon>Eukaryota</taxon>
        <taxon>Fungi</taxon>
        <taxon>Dikarya</taxon>
        <taxon>Basidiomycota</taxon>
        <taxon>Agaricomycotina</taxon>
        <taxon>Agaricomycetes</taxon>
        <taxon>Agaricomycetidae</taxon>
        <taxon>Agaricales</taxon>
        <taxon>Pluteineae</taxon>
        <taxon>Pluteaceae</taxon>
        <taxon>Pluteus</taxon>
    </lineage>
</organism>
<dbReference type="EMBL" id="ML208261">
    <property type="protein sequence ID" value="TFK76042.1"/>
    <property type="molecule type" value="Genomic_DNA"/>
</dbReference>
<name>A0ACD3BG96_9AGAR</name>
<keyword evidence="2" id="KW-1185">Reference proteome</keyword>
<dbReference type="Proteomes" id="UP000308600">
    <property type="component" value="Unassembled WGS sequence"/>
</dbReference>
<reference evidence="1 2" key="1">
    <citation type="journal article" date="2019" name="Nat. Ecol. Evol.">
        <title>Megaphylogeny resolves global patterns of mushroom evolution.</title>
        <authorList>
            <person name="Varga T."/>
            <person name="Krizsan K."/>
            <person name="Foldi C."/>
            <person name="Dima B."/>
            <person name="Sanchez-Garcia M."/>
            <person name="Sanchez-Ramirez S."/>
            <person name="Szollosi G.J."/>
            <person name="Szarkandi J.G."/>
            <person name="Papp V."/>
            <person name="Albert L."/>
            <person name="Andreopoulos W."/>
            <person name="Angelini C."/>
            <person name="Antonin V."/>
            <person name="Barry K.W."/>
            <person name="Bougher N.L."/>
            <person name="Buchanan P."/>
            <person name="Buyck B."/>
            <person name="Bense V."/>
            <person name="Catcheside P."/>
            <person name="Chovatia M."/>
            <person name="Cooper J."/>
            <person name="Damon W."/>
            <person name="Desjardin D."/>
            <person name="Finy P."/>
            <person name="Geml J."/>
            <person name="Haridas S."/>
            <person name="Hughes K."/>
            <person name="Justo A."/>
            <person name="Karasinski D."/>
            <person name="Kautmanova I."/>
            <person name="Kiss B."/>
            <person name="Kocsube S."/>
            <person name="Kotiranta H."/>
            <person name="LaButti K.M."/>
            <person name="Lechner B.E."/>
            <person name="Liimatainen K."/>
            <person name="Lipzen A."/>
            <person name="Lukacs Z."/>
            <person name="Mihaltcheva S."/>
            <person name="Morgado L.N."/>
            <person name="Niskanen T."/>
            <person name="Noordeloos M.E."/>
            <person name="Ohm R.A."/>
            <person name="Ortiz-Santana B."/>
            <person name="Ovrebo C."/>
            <person name="Racz N."/>
            <person name="Riley R."/>
            <person name="Savchenko A."/>
            <person name="Shiryaev A."/>
            <person name="Soop K."/>
            <person name="Spirin V."/>
            <person name="Szebenyi C."/>
            <person name="Tomsovsky M."/>
            <person name="Tulloss R.E."/>
            <person name="Uehling J."/>
            <person name="Grigoriev I.V."/>
            <person name="Vagvolgyi C."/>
            <person name="Papp T."/>
            <person name="Martin F.M."/>
            <person name="Miettinen O."/>
            <person name="Hibbett D.S."/>
            <person name="Nagy L.G."/>
        </authorList>
    </citation>
    <scope>NUCLEOTIDE SEQUENCE [LARGE SCALE GENOMIC DNA]</scope>
    <source>
        <strain evidence="1 2">NL-1719</strain>
    </source>
</reference>
<sequence>MALSGISTPVSSSSTLSSPPSPVQKGLDPIAAVYNNPRIPASSVIEFIASRRSASSAVYVYELAEQVGFGTLTKEWAKSRGTSVPVIDLQTRAGAGLSLVGRLSEGTSQDTVRGTILTAYTTPEGLASMAASLISLPPATTRTRLILQVPTVTPSGENFTFLPTLAPLATALTIIPNDLTILLSATPQQSVDFATLSYRLSTHVIHLFDHHSSTREFGHSIAPLELAVTERLSVKEAVTQAGYSLFECVGDVTALTAVVLLNGPLAQAAKAVASELPGLAVLIVNVLRPWDEEAFRQALPPSVRTVHVLDDVNNLITQGPLFIEVLGSIASAGPQVAVLEHRTVPMQTQKYITERGSFARFLAGLLPQAVHSVPTLFTSTQKRLLLFSTPQSPLATLSHVVEDLFLTHGGISPRMLSDYDAFSRPGGIAVNRLLLAPHGEVKSFVPMPLALPFDAESPGQADFLAILDQGLLSSHSLLHYAKPSSPVLLVTSWTPEELMANLPVNASNLIVERDLRIFSLDARALASKLVGTSGPTNEAIQNLLVHLAFLRLYLGTAATESVVLKVAEGAYGDTIQGFLSQKVNAYAWSGLQEVVLPPSPSASKEKAPAPLRNFEFNAISVEADGDTIVNGAKIGSWHEAAKHLLFPAVYASSLRDVVESEYPRNPALRPEVPDHTYLVTCTVNRRLTPLEYDRNVFHLEFDTKGTGLKYAIGEALGIHGWNDEQDVLEFCNWYGVDLNRLITIPVPGDECQVHTRTAFQALQQQIDLFGRPPKSFYTDLAPYAASPVDRHALLFIGSPEGSSSFKKLSDKDTVTFADVLRRYPTARPPIEVLCGLVGDIKPRHYSIASAQSVVGDRVDLLVVTVEWQAPDGTARYGQCTRYLAGLRVGQKVTVSIKPSVMKLPPSPKQPLIMAGLGTGAAPFRAFLQHLAWLAHEQGQEIGPVYYYFGSRHQSQEYLYGEEIETFIQDSIITRAGLAFSRDGPKKVYIQHKMLEDADALAKMLHDHAGVFYLCGPTWPVPDVYEALVNALAKYKGITTQEAGEYLESLKEEERYVLEVY</sequence>
<gene>
    <name evidence="1" type="ORF">BDN72DRAFT_831484</name>
</gene>
<proteinExistence type="predicted"/>
<accession>A0ACD3BG96</accession>
<protein>
    <submittedName>
        <fullName evidence="1">Assimilatory sulfite reductase</fullName>
    </submittedName>
</protein>